<evidence type="ECO:0000313" key="3">
    <source>
        <dbReference type="EMBL" id="CAK9100135.1"/>
    </source>
</evidence>
<evidence type="ECO:0000313" key="4">
    <source>
        <dbReference type="Proteomes" id="UP001642464"/>
    </source>
</evidence>
<reference evidence="3 4" key="1">
    <citation type="submission" date="2024-02" db="EMBL/GenBank/DDBJ databases">
        <authorList>
            <person name="Chen Y."/>
            <person name="Shah S."/>
            <person name="Dougan E. K."/>
            <person name="Thang M."/>
            <person name="Chan C."/>
        </authorList>
    </citation>
    <scope>NUCLEOTIDE SEQUENCE [LARGE SCALE GENOMIC DNA]</scope>
</reference>
<feature type="region of interest" description="Disordered" evidence="1">
    <location>
        <begin position="308"/>
        <end position="336"/>
    </location>
</feature>
<dbReference type="SUPFAM" id="SSF53335">
    <property type="entry name" value="S-adenosyl-L-methionine-dependent methyltransferases"/>
    <property type="match status" value="1"/>
</dbReference>
<dbReference type="InterPro" id="IPR019446">
    <property type="entry name" value="BMT5-like"/>
</dbReference>
<evidence type="ECO:0000256" key="1">
    <source>
        <dbReference type="SAM" id="MobiDB-lite"/>
    </source>
</evidence>
<sequence>MVDHARVLVLGDGDLSFSAALHESAPDLRMVATTFESREELLRRYACAHEHIAALEEAGAIVLHEVDATRLQTFSGGDGTFQRIIFNFPYQAFGGIKGLRRLLGQFFEGARLLLSLDGCIEVALCAGQGGTSLDGARGWAGSWRVPLLAARAQLALICVEPWVPPKAHRFHYRPMREPGNKDSFGGGGGKAFPTDGALLHRLRHCPRPQLAPRGTRAEALYGTLYGQRLQAAAQALTMNLPEAQWQSETPLPSFPGLAGSRSPSLRHREEKGLLGQPPYRRLSVQCTEGALVDAVAALTMNLPEAQWQSETPLPSFPGRAGSRSPSLRHRGEKGLLGQPPYRKLSVPCTEGALVDAVAGMAKIPAEQLRWVADQGQRCLEVLVQRPDFTPCFPATIRVPKEDWLRLCWCEDSAVEVSERGMEFDLEVLAMLQLNFRDRRQLALRPPLAMCQCLFFHDLRVVGEVAETKIMDIIYQVCGPEILLEAFELEEVDGVPEGQRHWRLFFASVASALDEQTAYGAYQAVREAVRAAEMTLC</sequence>
<gene>
    <name evidence="3" type="ORF">SCF082_LOCUS46876</name>
</gene>
<organism evidence="3 4">
    <name type="scientific">Durusdinium trenchii</name>
    <dbReference type="NCBI Taxonomy" id="1381693"/>
    <lineage>
        <taxon>Eukaryota</taxon>
        <taxon>Sar</taxon>
        <taxon>Alveolata</taxon>
        <taxon>Dinophyceae</taxon>
        <taxon>Suessiales</taxon>
        <taxon>Symbiodiniaceae</taxon>
        <taxon>Durusdinium</taxon>
    </lineage>
</organism>
<dbReference type="PANTHER" id="PTHR11538">
    <property type="entry name" value="PHENYLALANYL-TRNA SYNTHETASE"/>
    <property type="match status" value="1"/>
</dbReference>
<dbReference type="EMBL" id="CAXAMM010041574">
    <property type="protein sequence ID" value="CAK9100135.1"/>
    <property type="molecule type" value="Genomic_DNA"/>
</dbReference>
<feature type="domain" description="25S rRNA (uridine-N(3))-methyltransferase BMT5-like" evidence="2">
    <location>
        <begin position="8"/>
        <end position="159"/>
    </location>
</feature>
<dbReference type="Proteomes" id="UP001642464">
    <property type="component" value="Unassembled WGS sequence"/>
</dbReference>
<protein>
    <submittedName>
        <fullName evidence="3">Ferredoxin-fold anticodon-binding domain-containing protein 1 (FDX-ACDB domain-containing protein 1)</fullName>
    </submittedName>
</protein>
<dbReference type="Pfam" id="PF10354">
    <property type="entry name" value="BMT5-like"/>
    <property type="match status" value="1"/>
</dbReference>
<accession>A0ABP0RKV8</accession>
<comment type="caution">
    <text evidence="3">The sequence shown here is derived from an EMBL/GenBank/DDBJ whole genome shotgun (WGS) entry which is preliminary data.</text>
</comment>
<name>A0ABP0RKV8_9DINO</name>
<dbReference type="InterPro" id="IPR029063">
    <property type="entry name" value="SAM-dependent_MTases_sf"/>
</dbReference>
<evidence type="ECO:0000259" key="2">
    <source>
        <dbReference type="Pfam" id="PF10354"/>
    </source>
</evidence>
<proteinExistence type="predicted"/>
<keyword evidence="4" id="KW-1185">Reference proteome</keyword>
<dbReference type="PANTHER" id="PTHR11538:SF26">
    <property type="entry name" value="FERREDOXIN-FOLD ANTICODON-BINDING DOMAIN-CONTAINING PROTEIN 1"/>
    <property type="match status" value="1"/>
</dbReference>